<reference evidence="1 2" key="1">
    <citation type="journal article" date="2015" name="Genome Biol. Evol.">
        <title>Comparative Genomics of a Bacterivorous Green Alga Reveals Evolutionary Causalities and Consequences of Phago-Mixotrophic Mode of Nutrition.</title>
        <authorList>
            <person name="Burns J.A."/>
            <person name="Paasch A."/>
            <person name="Narechania A."/>
            <person name="Kim E."/>
        </authorList>
    </citation>
    <scope>NUCLEOTIDE SEQUENCE [LARGE SCALE GENOMIC DNA]</scope>
    <source>
        <strain evidence="1 2">PLY_AMNH</strain>
    </source>
</reference>
<comment type="caution">
    <text evidence="1">The sequence shown here is derived from an EMBL/GenBank/DDBJ whole genome shotgun (WGS) entry which is preliminary data.</text>
</comment>
<evidence type="ECO:0000313" key="1">
    <source>
        <dbReference type="EMBL" id="KAK3252008.1"/>
    </source>
</evidence>
<organism evidence="1 2">
    <name type="scientific">Cymbomonas tetramitiformis</name>
    <dbReference type="NCBI Taxonomy" id="36881"/>
    <lineage>
        <taxon>Eukaryota</taxon>
        <taxon>Viridiplantae</taxon>
        <taxon>Chlorophyta</taxon>
        <taxon>Pyramimonadophyceae</taxon>
        <taxon>Pyramimonadales</taxon>
        <taxon>Pyramimonadaceae</taxon>
        <taxon>Cymbomonas</taxon>
    </lineage>
</organism>
<protein>
    <submittedName>
        <fullName evidence="1">Uncharacterized protein</fullName>
    </submittedName>
</protein>
<evidence type="ECO:0000313" key="2">
    <source>
        <dbReference type="Proteomes" id="UP001190700"/>
    </source>
</evidence>
<proteinExistence type="predicted"/>
<gene>
    <name evidence="1" type="ORF">CYMTET_38681</name>
</gene>
<keyword evidence="2" id="KW-1185">Reference proteome</keyword>
<dbReference type="EMBL" id="LGRX02025664">
    <property type="protein sequence ID" value="KAK3252008.1"/>
    <property type="molecule type" value="Genomic_DNA"/>
</dbReference>
<accession>A0AAE0F513</accession>
<dbReference type="Proteomes" id="UP001190700">
    <property type="component" value="Unassembled WGS sequence"/>
</dbReference>
<dbReference type="AlphaFoldDB" id="A0AAE0F513"/>
<name>A0AAE0F513_9CHLO</name>
<sequence length="71" mass="7943">MAEYNRFTAQDVYVYSNLSLTLPKDMSKQKKKKKALAQILEEVVEEDELSTLLSSFDFADGEEAALTCGCS</sequence>